<sequence>MTDGSDENWSGMRNVKRSQQDQHADGDIRGDGHVDEECRNGMSIITTATSNRRQ</sequence>
<accession>A0ABW4W7W9</accession>
<reference evidence="3" key="1">
    <citation type="journal article" date="2019" name="Int. J. Syst. Evol. Microbiol.">
        <title>The Global Catalogue of Microorganisms (GCM) 10K type strain sequencing project: providing services to taxonomists for standard genome sequencing and annotation.</title>
        <authorList>
            <consortium name="The Broad Institute Genomics Platform"/>
            <consortium name="The Broad Institute Genome Sequencing Center for Infectious Disease"/>
            <person name="Wu L."/>
            <person name="Ma J."/>
        </authorList>
    </citation>
    <scope>NUCLEOTIDE SEQUENCE [LARGE SCALE GENOMIC DNA]</scope>
    <source>
        <strain evidence="3">CGMCC 1.16226</strain>
    </source>
</reference>
<comment type="caution">
    <text evidence="2">The sequence shown here is derived from an EMBL/GenBank/DDBJ whole genome shotgun (WGS) entry which is preliminary data.</text>
</comment>
<proteinExistence type="predicted"/>
<evidence type="ECO:0000256" key="1">
    <source>
        <dbReference type="SAM" id="MobiDB-lite"/>
    </source>
</evidence>
<protein>
    <submittedName>
        <fullName evidence="2">Uncharacterized protein</fullName>
    </submittedName>
</protein>
<dbReference type="Proteomes" id="UP001597349">
    <property type="component" value="Unassembled WGS sequence"/>
</dbReference>
<feature type="compositionally biased region" description="Basic and acidic residues" evidence="1">
    <location>
        <begin position="18"/>
        <end position="39"/>
    </location>
</feature>
<name>A0ABW4W7W9_9HYPH</name>
<gene>
    <name evidence="2" type="ORF">ACFSQT_02715</name>
</gene>
<keyword evidence="3" id="KW-1185">Reference proteome</keyword>
<dbReference type="EMBL" id="JBHUGY010000004">
    <property type="protein sequence ID" value="MFD2052078.1"/>
    <property type="molecule type" value="Genomic_DNA"/>
</dbReference>
<feature type="compositionally biased region" description="Polar residues" evidence="1">
    <location>
        <begin position="43"/>
        <end position="54"/>
    </location>
</feature>
<feature type="region of interest" description="Disordered" evidence="1">
    <location>
        <begin position="1"/>
        <end position="54"/>
    </location>
</feature>
<organism evidence="2 3">
    <name type="scientific">Mesorhizobium calcicola</name>
    <dbReference type="NCBI Taxonomy" id="1300310"/>
    <lineage>
        <taxon>Bacteria</taxon>
        <taxon>Pseudomonadati</taxon>
        <taxon>Pseudomonadota</taxon>
        <taxon>Alphaproteobacteria</taxon>
        <taxon>Hyphomicrobiales</taxon>
        <taxon>Phyllobacteriaceae</taxon>
        <taxon>Mesorhizobium</taxon>
    </lineage>
</organism>
<evidence type="ECO:0000313" key="3">
    <source>
        <dbReference type="Proteomes" id="UP001597349"/>
    </source>
</evidence>
<dbReference type="RefSeq" id="WP_379016896.1">
    <property type="nucleotide sequence ID" value="NZ_JBHUGY010000004.1"/>
</dbReference>
<evidence type="ECO:0000313" key="2">
    <source>
        <dbReference type="EMBL" id="MFD2052078.1"/>
    </source>
</evidence>